<dbReference type="SUPFAM" id="SSF48371">
    <property type="entry name" value="ARM repeat"/>
    <property type="match status" value="1"/>
</dbReference>
<protein>
    <recommendedName>
        <fullName evidence="7">DUF2428 domain-containing protein</fullName>
    </recommendedName>
</protein>
<organism evidence="5 6">
    <name type="scientific">Babesia divergens</name>
    <dbReference type="NCBI Taxonomy" id="32595"/>
    <lineage>
        <taxon>Eukaryota</taxon>
        <taxon>Sar</taxon>
        <taxon>Alveolata</taxon>
        <taxon>Apicomplexa</taxon>
        <taxon>Aconoidasida</taxon>
        <taxon>Piroplasmida</taxon>
        <taxon>Babesiidae</taxon>
        <taxon>Babesia</taxon>
    </lineage>
</organism>
<accession>A0AAD9GAC6</accession>
<dbReference type="PANTHER" id="PTHR14387:SF0">
    <property type="entry name" value="DUF2428 DOMAIN-CONTAINING PROTEIN"/>
    <property type="match status" value="1"/>
</dbReference>
<reference evidence="5" key="1">
    <citation type="journal article" date="2014" name="Nucleic Acids Res.">
        <title>The evolutionary dynamics of variant antigen genes in Babesia reveal a history of genomic innovation underlying host-parasite interaction.</title>
        <authorList>
            <person name="Jackson A.P."/>
            <person name="Otto T.D."/>
            <person name="Darby A."/>
            <person name="Ramaprasad A."/>
            <person name="Xia D."/>
            <person name="Echaide I.E."/>
            <person name="Farber M."/>
            <person name="Gahlot S."/>
            <person name="Gamble J."/>
            <person name="Gupta D."/>
            <person name="Gupta Y."/>
            <person name="Jackson L."/>
            <person name="Malandrin L."/>
            <person name="Malas T.B."/>
            <person name="Moussa E."/>
            <person name="Nair M."/>
            <person name="Reid A.J."/>
            <person name="Sanders M."/>
            <person name="Sharma J."/>
            <person name="Tracey A."/>
            <person name="Quail M.A."/>
            <person name="Weir W."/>
            <person name="Wastling J.M."/>
            <person name="Hall N."/>
            <person name="Willadsen P."/>
            <person name="Lingelbach K."/>
            <person name="Shiels B."/>
            <person name="Tait A."/>
            <person name="Berriman M."/>
            <person name="Allred D.R."/>
            <person name="Pain A."/>
        </authorList>
    </citation>
    <scope>NUCLEOTIDE SEQUENCE</scope>
    <source>
        <strain evidence="5">1802A</strain>
    </source>
</reference>
<evidence type="ECO:0008006" key="7">
    <source>
        <dbReference type="Google" id="ProtNLM"/>
    </source>
</evidence>
<evidence type="ECO:0000259" key="3">
    <source>
        <dbReference type="Pfam" id="PF10350"/>
    </source>
</evidence>
<dbReference type="GO" id="GO:0030488">
    <property type="term" value="P:tRNA methylation"/>
    <property type="evidence" value="ECO:0007669"/>
    <property type="project" value="TreeGrafter"/>
</dbReference>
<feature type="domain" description="tRNA (32-2'-O)-methyltransferase regulator THADA-like TPR repeats region" evidence="4">
    <location>
        <begin position="793"/>
        <end position="866"/>
    </location>
</feature>
<dbReference type="Proteomes" id="UP001195914">
    <property type="component" value="Unassembled WGS sequence"/>
</dbReference>
<reference evidence="5" key="2">
    <citation type="submission" date="2021-05" db="EMBL/GenBank/DDBJ databases">
        <authorList>
            <person name="Pain A."/>
        </authorList>
    </citation>
    <scope>NUCLEOTIDE SEQUENCE</scope>
    <source>
        <strain evidence="5">1802A</strain>
    </source>
</reference>
<feature type="domain" description="DUF2428" evidence="3">
    <location>
        <begin position="1242"/>
        <end position="1469"/>
    </location>
</feature>
<gene>
    <name evidence="5" type="ORF">X943_000523</name>
</gene>
<dbReference type="Pfam" id="PF25150">
    <property type="entry name" value="TPR_Trm732"/>
    <property type="match status" value="1"/>
</dbReference>
<keyword evidence="6" id="KW-1185">Reference proteome</keyword>
<dbReference type="InterPro" id="IPR019442">
    <property type="entry name" value="THADA/TRM732_DUF2428"/>
</dbReference>
<feature type="region of interest" description="Disordered" evidence="2">
    <location>
        <begin position="1"/>
        <end position="33"/>
    </location>
</feature>
<dbReference type="InterPro" id="IPR056843">
    <property type="entry name" value="THADA-like_TPR"/>
</dbReference>
<sequence>MGNNTDAGCLSSQDSTKEDVDPSSEHGSVGKARVPSFSKSQNLRILYAELIKAVSHDPEWRFNVAEISHNLARGQISKALFDLEAYVVEVISSHEESGARPNITGTLEKLGAYVIHLYLEAEWLCLSKGFSSSCTSFLRLVPAPILTKLITECLTGHHTVKDDEINRRISDLYALVTCEEFLKLMGNNVLRIAMRLVEALGFETEVSPEGAGVLSAGDRISNHKGCTSALKALNLLLLGRMRHDMPAVDDAIVSEEAKPTLTTILRVLGDASADRDVLCLCGVSVVGLLHISYYAQNPIGFEVALHNFLNSREALLRKFEGDEGLCLTLSKDTLAGYDIAKPDHLVMILLSLPSLGCLSVVRGILTFIYSVYGKYEKALNIEGSQECKNSVVDSNRDPNGPVPFVTTILFLCHSIFKVATNTSLRVDLNYATLQGLQLMMCFISQATFRCPQLYQCMLELPELILTFWTRKVRRISNLAICTWSKLMDLSYHLAKDSSDPVIVAYTQQLVRTVTTSFGTNLKLRYLALQSLVRYVGLEEILRLQPFIISHLLCSLSVLAIRGCAAALLTDMLTRLYATVQEIYRMETNDNGSNTPLMVFRCLIYPTIIAILHSKQLVLPSTYEGQLAPRKDVSVDELELRVSALADSFKNIFGKIQKDYVYEMLRLSTSFARCDFYSYLSDEEKMALTSPGPYVVRDDSNLVMCITDLIRRICSMNVSINSERITYLGDPFNFAESICLYNAKGLNSVDFVDVEIDGYHLRGALINDSPTVFKFDAATFQSFPQVRLFYIPLHKLQNGLGHIRNDICINVLRTVAHSPKTKQPVSTLEMELILYALHHCMKTSLPSFRQHFVAAMKPFIKRLYAVVSADPNMLGECIKAGFDVVEVDPRGFILRHKEGVRITETHGKSPNIIALHCAFIHALLKAMVATINPCTSDFKNTTALELLYTAFSVFAEDASWTAQLTGIFNHEVIVPLFMALFYMSTKQQDIIFKILQLLPPPLLCHALRQYGGEDAIGYICRKSAASLWSVKTLPYMSGAKAMTLLLRSLSGSEHIKVATLSDDIESALIMSETESESPNEHDAVLVVLEYLLNQLDIFCAHLETHIDVSAPSKSSCPAGLLSLFSHYMDSIPVRVYTKVVKTPQFVEILDRFYTNAKRICDRILKYVGHQHDQEATELKGYKIDCRGHLITKDQSYAFTCATFPEPSYMDCGLCNNSFECFKLNLFSTPKCSVPDDGNLRPFTVLCWKTILEFCEAMRAMFQWMLPPKINGSIALCSVRSATLDDPGTNVPLLYDKLNDIGRYLISSLMSCRHFGCTDSLADLLMWICKKLVLLGLQCLLKEWVTILLDLLKGYSVSDQQWNELFSMLRDSHRRSEPIGRAFTSILRAESDRHKPVLLPLVANTLLDLCNAERPFTEAPGEGFTVVDIRIHSLNIMCALFRCKELRWSNDVHVGAALCTSLRNLSHGDWSVRNSASLLFSSVLHHLVGNDVNATCSEALLDQKSALCNNKELSDQLNSTYLQIEKMTVLSSETYESLNPPPDYSALYQTSTFVFNFLSRIPLYSFPAAVASTLSRNIGCSIYSSNASIRIMAAKVLAKNHVEYSRTNFCSLIMDKCNLILSEMGQSNHVNGILLFIRECLELMIVNGLYDLMDSDIKHVEIFDKLPMIINHINTGETDNVWHIMASWPPSSVLLATMHVVLIGASCFENVVLALSIVEKLCLVYTKTANVSELITHLVGLDASGNAHLVECMTMLALYSADVLGDELYQRYLETLGRPSTPLCTDNANLQGMINKFNRIRDDDMIKVKAASTLVSVAFMLTRPACYFDKPTGNAVSPFVEFTAFLIYTLHHNSSRQRVLEAALNQVSSLISRDGIPCWSQAELYTLWKAALGVLSETSQYFIHISVFRLLNAIALHQMHASFSGDSLFDSCWISTFRHAVSERLLYNTDFLIETWRSCHLYALYHFRSSGADSTILEMAAGLLMKMVDPASDVTMRKCAAQFLHDSALMAPIEGVYPNDPRGMYALHVFIALMILLQDENENIRTIIVACCLPIVSGSKDNLENLKSHICMERLLEFALRTMPVEWVIRAFKQLTMLREDLYNPLNHKLEVLQQQIPQRRICLTTAAIDMVDLDADHITDMSVLAEMDTVFNVEPQNMYTETLIYMVYVDKLLCKVVRSQVDSRQLPMVPPKTADLLHGFVNDSATRIMGTLVSHLSQKYEVGMKAHSIAADPLVISCCVVGLSRSCLAVLWPSNSVRSRGSDWERLYTFHNILSLVGRVWSSSVDAVYKAMSNLERLEMSSDAQMMALSEMERFLNLF</sequence>
<dbReference type="Pfam" id="PF10350">
    <property type="entry name" value="DUF2428"/>
    <property type="match status" value="1"/>
</dbReference>
<dbReference type="InterPro" id="IPR051954">
    <property type="entry name" value="tRNA_methyltransferase_THADA"/>
</dbReference>
<feature type="compositionally biased region" description="Basic and acidic residues" evidence="2">
    <location>
        <begin position="15"/>
        <end position="24"/>
    </location>
</feature>
<comment type="similarity">
    <text evidence="1">Belongs to the THADA family.</text>
</comment>
<evidence type="ECO:0000256" key="2">
    <source>
        <dbReference type="SAM" id="MobiDB-lite"/>
    </source>
</evidence>
<dbReference type="PANTHER" id="PTHR14387">
    <property type="entry name" value="THADA/DEATH RECEPTOR INTERACTING PROTEIN"/>
    <property type="match status" value="1"/>
</dbReference>
<comment type="caution">
    <text evidence="5">The sequence shown here is derived from an EMBL/GenBank/DDBJ whole genome shotgun (WGS) entry which is preliminary data.</text>
</comment>
<feature type="compositionally biased region" description="Polar residues" evidence="2">
    <location>
        <begin position="1"/>
        <end position="14"/>
    </location>
</feature>
<evidence type="ECO:0000259" key="4">
    <source>
        <dbReference type="Pfam" id="PF25150"/>
    </source>
</evidence>
<evidence type="ECO:0000313" key="6">
    <source>
        <dbReference type="Proteomes" id="UP001195914"/>
    </source>
</evidence>
<name>A0AAD9GAC6_BABDI</name>
<dbReference type="InterPro" id="IPR016024">
    <property type="entry name" value="ARM-type_fold"/>
</dbReference>
<evidence type="ECO:0000313" key="5">
    <source>
        <dbReference type="EMBL" id="KAK1934727.1"/>
    </source>
</evidence>
<dbReference type="GO" id="GO:0005829">
    <property type="term" value="C:cytosol"/>
    <property type="evidence" value="ECO:0007669"/>
    <property type="project" value="TreeGrafter"/>
</dbReference>
<dbReference type="EMBL" id="JAHBMH010000062">
    <property type="protein sequence ID" value="KAK1934727.1"/>
    <property type="molecule type" value="Genomic_DNA"/>
</dbReference>
<proteinExistence type="inferred from homology"/>
<evidence type="ECO:0000256" key="1">
    <source>
        <dbReference type="ARBA" id="ARBA00010409"/>
    </source>
</evidence>